<proteinExistence type="predicted"/>
<keyword evidence="2" id="KW-0732">Signal</keyword>
<gene>
    <name evidence="3" type="ORF">CAL12_05205</name>
</gene>
<sequence>MKSRAISAIAIALMWAAAGAASAQAQAPQEMQFPGHDGSLSPPSTLRMTVTPQGPAVPPPPPVRDTPESVRLYTQCRNDADREATSAEKMRQAVGVCLDQLNQRRAQGQ</sequence>
<dbReference type="OrthoDB" id="8639790at2"/>
<dbReference type="RefSeq" id="WP_086063517.1">
    <property type="nucleotide sequence ID" value="NZ_CP021108.1"/>
</dbReference>
<dbReference type="AlphaFoldDB" id="A0A1W6YGU3"/>
<dbReference type="KEGG" id="bgv:CAL12_05205"/>
<protein>
    <submittedName>
        <fullName evidence="3">Uncharacterized protein</fullName>
    </submittedName>
</protein>
<evidence type="ECO:0000313" key="3">
    <source>
        <dbReference type="EMBL" id="ARP80287.1"/>
    </source>
</evidence>
<dbReference type="Proteomes" id="UP000194151">
    <property type="component" value="Chromosome"/>
</dbReference>
<feature type="compositionally biased region" description="Pro residues" evidence="1">
    <location>
        <begin position="55"/>
        <end position="64"/>
    </location>
</feature>
<accession>A0A1W6YGU3</accession>
<organism evidence="3 4">
    <name type="scientific">Bordetella genomosp. 8</name>
    <dbReference type="NCBI Taxonomy" id="1416806"/>
    <lineage>
        <taxon>Bacteria</taxon>
        <taxon>Pseudomonadati</taxon>
        <taxon>Pseudomonadota</taxon>
        <taxon>Betaproteobacteria</taxon>
        <taxon>Burkholderiales</taxon>
        <taxon>Alcaligenaceae</taxon>
        <taxon>Bordetella</taxon>
    </lineage>
</organism>
<evidence type="ECO:0000256" key="1">
    <source>
        <dbReference type="SAM" id="MobiDB-lite"/>
    </source>
</evidence>
<keyword evidence="4" id="KW-1185">Reference proteome</keyword>
<reference evidence="3 4" key="1">
    <citation type="submission" date="2017-05" db="EMBL/GenBank/DDBJ databases">
        <title>Complete and WGS of Bordetella genogroups.</title>
        <authorList>
            <person name="Spilker T."/>
            <person name="LiPuma J."/>
        </authorList>
    </citation>
    <scope>NUCLEOTIDE SEQUENCE [LARGE SCALE GENOMIC DNA]</scope>
    <source>
        <strain evidence="3 4">AU19157</strain>
    </source>
</reference>
<feature type="region of interest" description="Disordered" evidence="1">
    <location>
        <begin position="21"/>
        <end position="68"/>
    </location>
</feature>
<evidence type="ECO:0000256" key="2">
    <source>
        <dbReference type="SAM" id="SignalP"/>
    </source>
</evidence>
<dbReference type="STRING" id="1416806.CAL12_05205"/>
<feature type="chain" id="PRO_5010874951" evidence="2">
    <location>
        <begin position="26"/>
        <end position="109"/>
    </location>
</feature>
<feature type="signal peptide" evidence="2">
    <location>
        <begin position="1"/>
        <end position="25"/>
    </location>
</feature>
<evidence type="ECO:0000313" key="4">
    <source>
        <dbReference type="Proteomes" id="UP000194151"/>
    </source>
</evidence>
<dbReference type="EMBL" id="CP021108">
    <property type="protein sequence ID" value="ARP80287.1"/>
    <property type="molecule type" value="Genomic_DNA"/>
</dbReference>
<name>A0A1W6YGU3_9BORD</name>